<dbReference type="SUPFAM" id="SSF53218">
    <property type="entry name" value="Molybdenum cofactor biosynthesis proteins"/>
    <property type="match status" value="1"/>
</dbReference>
<dbReference type="UniPathway" id="UPA00344"/>
<reference evidence="8 9" key="1">
    <citation type="submission" date="2018-10" db="EMBL/GenBank/DDBJ databases">
        <title>Genomic Encyclopedia of Type Strains, Phase IV (KMG-IV): sequencing the most valuable type-strain genomes for metagenomic binning, comparative biology and taxonomic classification.</title>
        <authorList>
            <person name="Goeker M."/>
        </authorList>
    </citation>
    <scope>NUCLEOTIDE SEQUENCE [LARGE SCALE GENOMIC DNA]</scope>
    <source>
        <strain evidence="8 9">DSM 22653</strain>
    </source>
</reference>
<dbReference type="PIRSF" id="PIRSF006443">
    <property type="entry name" value="MoaB"/>
    <property type="match status" value="1"/>
</dbReference>
<accession>A0A660KW60</accession>
<feature type="domain" description="MoaB/Mog" evidence="7">
    <location>
        <begin position="26"/>
        <end position="169"/>
    </location>
</feature>
<evidence type="ECO:0000313" key="8">
    <source>
        <dbReference type="EMBL" id="RKQ83689.1"/>
    </source>
</evidence>
<dbReference type="Gene3D" id="3.40.980.10">
    <property type="entry name" value="MoaB/Mog-like domain"/>
    <property type="match status" value="1"/>
</dbReference>
<protein>
    <recommendedName>
        <fullName evidence="4 6">Molybdenum cofactor biosynthesis protein B</fullName>
    </recommendedName>
</protein>
<comment type="caution">
    <text evidence="8">The sequence shown here is derived from an EMBL/GenBank/DDBJ whole genome shotgun (WGS) entry which is preliminary data.</text>
</comment>
<keyword evidence="5 6" id="KW-0501">Molybdenum cofactor biosynthesis</keyword>
<proteinExistence type="inferred from homology"/>
<evidence type="ECO:0000256" key="4">
    <source>
        <dbReference type="ARBA" id="ARBA00015262"/>
    </source>
</evidence>
<dbReference type="CDD" id="cd00886">
    <property type="entry name" value="MogA_MoaB"/>
    <property type="match status" value="1"/>
</dbReference>
<dbReference type="GO" id="GO:0006777">
    <property type="term" value="P:Mo-molybdopterin cofactor biosynthetic process"/>
    <property type="evidence" value="ECO:0007669"/>
    <property type="project" value="UniProtKB-UniRule"/>
</dbReference>
<dbReference type="FunFam" id="3.40.980.10:FF:000006">
    <property type="entry name" value="Molybdenum cofactor biosynthesis protein B"/>
    <property type="match status" value="1"/>
</dbReference>
<dbReference type="PANTHER" id="PTHR43232:SF2">
    <property type="entry name" value="MOLYBDENUM COFACTOR BIOSYNTHESIS PROTEIN B"/>
    <property type="match status" value="1"/>
</dbReference>
<dbReference type="Pfam" id="PF00994">
    <property type="entry name" value="MoCF_biosynth"/>
    <property type="match status" value="1"/>
</dbReference>
<evidence type="ECO:0000256" key="6">
    <source>
        <dbReference type="PIRNR" id="PIRNR006443"/>
    </source>
</evidence>
<dbReference type="Proteomes" id="UP000267019">
    <property type="component" value="Unassembled WGS sequence"/>
</dbReference>
<dbReference type="AlphaFoldDB" id="A0A660KW60"/>
<dbReference type="OrthoDB" id="9784492at2"/>
<sequence length="176" mass="19519">MAPESQLPFPDEHAHFGEDVGSLPFAVVTVSDTRTPETDRGGRWIRERLEEAGHRVVYTRIVPDEVEAIREALEEALASEAFGVLFTGGSGITARDVTVEAVLPRLEKVLPGFGELFRMLSFREIHARAMLSRAEAGVVGRKAVFLLPGSLNAVRLAVEELILPVVKHLYFELHRH</sequence>
<dbReference type="NCBIfam" id="TIGR00177">
    <property type="entry name" value="molyb_syn"/>
    <property type="match status" value="1"/>
</dbReference>
<dbReference type="InterPro" id="IPR001453">
    <property type="entry name" value="MoaB/Mog_dom"/>
</dbReference>
<comment type="similarity">
    <text evidence="3 6">Belongs to the MoaB/Mog family.</text>
</comment>
<dbReference type="PANTHER" id="PTHR43232">
    <property type="entry name" value="MOLYBDENUM COFACTOR BIOSYNTHESIS PROTEIN B"/>
    <property type="match status" value="1"/>
</dbReference>
<dbReference type="GO" id="GO:0005829">
    <property type="term" value="C:cytosol"/>
    <property type="evidence" value="ECO:0007669"/>
    <property type="project" value="TreeGrafter"/>
</dbReference>
<evidence type="ECO:0000256" key="3">
    <source>
        <dbReference type="ARBA" id="ARBA00006112"/>
    </source>
</evidence>
<keyword evidence="9" id="KW-1185">Reference proteome</keyword>
<evidence type="ECO:0000256" key="1">
    <source>
        <dbReference type="ARBA" id="ARBA00003487"/>
    </source>
</evidence>
<evidence type="ECO:0000256" key="2">
    <source>
        <dbReference type="ARBA" id="ARBA00005046"/>
    </source>
</evidence>
<name>A0A660KW60_9BACL</name>
<evidence type="ECO:0000259" key="7">
    <source>
        <dbReference type="SMART" id="SM00852"/>
    </source>
</evidence>
<dbReference type="EMBL" id="RBIJ01000006">
    <property type="protein sequence ID" value="RKQ83689.1"/>
    <property type="molecule type" value="Genomic_DNA"/>
</dbReference>
<evidence type="ECO:0000256" key="5">
    <source>
        <dbReference type="ARBA" id="ARBA00023150"/>
    </source>
</evidence>
<dbReference type="InterPro" id="IPR036425">
    <property type="entry name" value="MoaB/Mog-like_dom_sf"/>
</dbReference>
<gene>
    <name evidence="8" type="ORF">C7438_1719</name>
</gene>
<evidence type="ECO:0000313" key="9">
    <source>
        <dbReference type="Proteomes" id="UP000267019"/>
    </source>
</evidence>
<dbReference type="InterPro" id="IPR012245">
    <property type="entry name" value="MoaB"/>
</dbReference>
<organism evidence="8 9">
    <name type="scientific">Brockia lithotrophica</name>
    <dbReference type="NCBI Taxonomy" id="933949"/>
    <lineage>
        <taxon>Bacteria</taxon>
        <taxon>Bacillati</taxon>
        <taxon>Bacillota</taxon>
        <taxon>Bacilli</taxon>
        <taxon>Bacillales</taxon>
        <taxon>Bacillales Family X. Incertae Sedis</taxon>
        <taxon>Brockia</taxon>
    </lineage>
</organism>
<dbReference type="SMART" id="SM00852">
    <property type="entry name" value="MoCF_biosynth"/>
    <property type="match status" value="1"/>
</dbReference>
<comment type="function">
    <text evidence="1 6">May be involved in the biosynthesis of molybdopterin.</text>
</comment>
<comment type="pathway">
    <text evidence="2 6">Cofactor biosynthesis; molybdopterin biosynthesis.</text>
</comment>